<evidence type="ECO:0000313" key="2">
    <source>
        <dbReference type="Proteomes" id="UP000644699"/>
    </source>
</evidence>
<name>A0A916ZS49_9HYPH</name>
<dbReference type="RefSeq" id="WP_188910483.1">
    <property type="nucleotide sequence ID" value="NZ_BMIQ01000005.1"/>
</dbReference>
<sequence length="372" mass="38353">MANRADRRASAKIARQAVKRARTPTESAILKAAAAFAAGDDGARTLGASLSRPDFDAAWRRLADDLHDILEDAYVDFRTEAYAEAGLGGLTLASAPGGAGEAWGTRLFLCPLAGAPAAVAAFAGDPAETGRLAASLHESGVVAERGTCLVLPRLLPFSGFAPDEVGPGRVRALHDALAEILAATLSGAAAPSGESVPAVLSALCDERSDAPGAIAFGALVGIELVPPPRASRDEATEEELEAEAMARAAALDSWSDSYADGLADLALGAPLDWPASASALAWEMIRLPLTAALLPRGAPEGRPDILHWTTTEDGRLVASAVWGEVAVGPFSAPADLVWLDADEFFGRAEACAERLLDHEDEAEVLAPLLGAA</sequence>
<organism evidence="1 2">
    <name type="scientific">Aureimonas endophytica</name>
    <dbReference type="NCBI Taxonomy" id="2027858"/>
    <lineage>
        <taxon>Bacteria</taxon>
        <taxon>Pseudomonadati</taxon>
        <taxon>Pseudomonadota</taxon>
        <taxon>Alphaproteobacteria</taxon>
        <taxon>Hyphomicrobiales</taxon>
        <taxon>Aurantimonadaceae</taxon>
        <taxon>Aureimonas</taxon>
    </lineage>
</organism>
<accession>A0A916ZS49</accession>
<dbReference type="AlphaFoldDB" id="A0A916ZS49"/>
<dbReference type="EMBL" id="BMIQ01000005">
    <property type="protein sequence ID" value="GGE11585.1"/>
    <property type="molecule type" value="Genomic_DNA"/>
</dbReference>
<dbReference type="Proteomes" id="UP000644699">
    <property type="component" value="Unassembled WGS sequence"/>
</dbReference>
<gene>
    <name evidence="1" type="ORF">GCM10011390_33400</name>
</gene>
<protein>
    <submittedName>
        <fullName evidence="1">Uncharacterized protein</fullName>
    </submittedName>
</protein>
<evidence type="ECO:0000313" key="1">
    <source>
        <dbReference type="EMBL" id="GGE11585.1"/>
    </source>
</evidence>
<comment type="caution">
    <text evidence="1">The sequence shown here is derived from an EMBL/GenBank/DDBJ whole genome shotgun (WGS) entry which is preliminary data.</text>
</comment>
<reference evidence="1" key="1">
    <citation type="journal article" date="2014" name="Int. J. Syst. Evol. Microbiol.">
        <title>Complete genome sequence of Corynebacterium casei LMG S-19264T (=DSM 44701T), isolated from a smear-ripened cheese.</title>
        <authorList>
            <consortium name="US DOE Joint Genome Institute (JGI-PGF)"/>
            <person name="Walter F."/>
            <person name="Albersmeier A."/>
            <person name="Kalinowski J."/>
            <person name="Ruckert C."/>
        </authorList>
    </citation>
    <scope>NUCLEOTIDE SEQUENCE</scope>
    <source>
        <strain evidence="1">CGMCC 1.15367</strain>
    </source>
</reference>
<keyword evidence="2" id="KW-1185">Reference proteome</keyword>
<proteinExistence type="predicted"/>
<reference evidence="1" key="2">
    <citation type="submission" date="2020-09" db="EMBL/GenBank/DDBJ databases">
        <authorList>
            <person name="Sun Q."/>
            <person name="Zhou Y."/>
        </authorList>
    </citation>
    <scope>NUCLEOTIDE SEQUENCE</scope>
    <source>
        <strain evidence="1">CGMCC 1.15367</strain>
    </source>
</reference>